<dbReference type="FunFam" id="3.40.1010.10:FF:000001">
    <property type="entry name" value="Siroheme synthase"/>
    <property type="match status" value="1"/>
</dbReference>
<evidence type="ECO:0000259" key="7">
    <source>
        <dbReference type="Pfam" id="PF00590"/>
    </source>
</evidence>
<dbReference type="GO" id="GO:0032259">
    <property type="term" value="P:methylation"/>
    <property type="evidence" value="ECO:0007669"/>
    <property type="project" value="UniProtKB-KW"/>
</dbReference>
<dbReference type="InterPro" id="IPR000878">
    <property type="entry name" value="4pyrrol_Mease"/>
</dbReference>
<dbReference type="GO" id="GO:0004851">
    <property type="term" value="F:uroporphyrin-III C-methyltransferase activity"/>
    <property type="evidence" value="ECO:0007669"/>
    <property type="project" value="UniProtKB-EC"/>
</dbReference>
<dbReference type="STRING" id="1834191.A5886_000412"/>
<keyword evidence="3 6" id="KW-0808">Transferase</keyword>
<dbReference type="GO" id="GO:0019354">
    <property type="term" value="P:siroheme biosynthetic process"/>
    <property type="evidence" value="ECO:0007669"/>
    <property type="project" value="InterPro"/>
</dbReference>
<keyword evidence="2 6" id="KW-0489">Methyltransferase</keyword>
<dbReference type="AlphaFoldDB" id="A0A242A314"/>
<dbReference type="NCBIfam" id="TIGR01469">
    <property type="entry name" value="cobA_cysG_Cterm"/>
    <property type="match status" value="1"/>
</dbReference>
<dbReference type="EC" id="2.1.1.107" evidence="1"/>
<feature type="domain" description="Tetrapyrrole methylase" evidence="7">
    <location>
        <begin position="1"/>
        <end position="209"/>
    </location>
</feature>
<dbReference type="SUPFAM" id="SSF53790">
    <property type="entry name" value="Tetrapyrrole methylase"/>
    <property type="match status" value="1"/>
</dbReference>
<dbReference type="InterPro" id="IPR014777">
    <property type="entry name" value="4pyrrole_Mease_sub1"/>
</dbReference>
<dbReference type="InterPro" id="IPR014776">
    <property type="entry name" value="4pyrrole_Mease_sub2"/>
</dbReference>
<protein>
    <recommendedName>
        <fullName evidence="1">uroporphyrinogen-III C-methyltransferase</fullName>
        <ecNumber evidence="1">2.1.1.107</ecNumber>
    </recommendedName>
</protein>
<dbReference type="Gene3D" id="3.30.950.10">
    <property type="entry name" value="Methyltransferase, Cobalt-precorrin-4 Transmethylase, Domain 2"/>
    <property type="match status" value="1"/>
</dbReference>
<dbReference type="Proteomes" id="UP000195043">
    <property type="component" value="Unassembled WGS sequence"/>
</dbReference>
<comment type="similarity">
    <text evidence="6">Belongs to the precorrin methyltransferase family.</text>
</comment>
<dbReference type="PROSITE" id="PS00840">
    <property type="entry name" value="SUMT_2"/>
    <property type="match status" value="1"/>
</dbReference>
<keyword evidence="5" id="KW-0627">Porphyrin biosynthesis</keyword>
<dbReference type="PANTHER" id="PTHR45790:SF3">
    <property type="entry name" value="S-ADENOSYL-L-METHIONINE-DEPENDENT UROPORPHYRINOGEN III METHYLTRANSFERASE, CHLOROPLASTIC"/>
    <property type="match status" value="1"/>
</dbReference>
<dbReference type="PROSITE" id="PS00839">
    <property type="entry name" value="SUMT_1"/>
    <property type="match status" value="1"/>
</dbReference>
<gene>
    <name evidence="8" type="ORF">A5886_000412</name>
</gene>
<evidence type="ECO:0000256" key="3">
    <source>
        <dbReference type="ARBA" id="ARBA00022679"/>
    </source>
</evidence>
<evidence type="ECO:0000256" key="6">
    <source>
        <dbReference type="RuleBase" id="RU003960"/>
    </source>
</evidence>
<evidence type="ECO:0000256" key="4">
    <source>
        <dbReference type="ARBA" id="ARBA00022691"/>
    </source>
</evidence>
<evidence type="ECO:0000313" key="8">
    <source>
        <dbReference type="EMBL" id="OTN75342.1"/>
    </source>
</evidence>
<keyword evidence="4" id="KW-0949">S-adenosyl-L-methionine</keyword>
<organism evidence="8 9">
    <name type="scientific">Candidatus Enterococcus testudinis</name>
    <dbReference type="NCBI Taxonomy" id="1834191"/>
    <lineage>
        <taxon>Bacteria</taxon>
        <taxon>Bacillati</taxon>
        <taxon>Bacillota</taxon>
        <taxon>Bacilli</taxon>
        <taxon>Lactobacillales</taxon>
        <taxon>Enterococcaceae</taxon>
        <taxon>Enterococcus</taxon>
    </lineage>
</organism>
<dbReference type="InterPro" id="IPR003043">
    <property type="entry name" value="Uropor_MeTrfase_CS"/>
</dbReference>
<dbReference type="InterPro" id="IPR006366">
    <property type="entry name" value="CobA/CysG_C"/>
</dbReference>
<dbReference type="NCBIfam" id="NF004790">
    <property type="entry name" value="PRK06136.1"/>
    <property type="match status" value="1"/>
</dbReference>
<reference evidence="8 9" key="1">
    <citation type="submission" date="2017-05" db="EMBL/GenBank/DDBJ databases">
        <title>The Genome Sequence of Enterococcus sp. 8G7_MSG3316.</title>
        <authorList>
            <consortium name="The Broad Institute Genomics Platform"/>
            <consortium name="The Broad Institute Genomic Center for Infectious Diseases"/>
            <person name="Earl A."/>
            <person name="Manson A."/>
            <person name="Schwartman J."/>
            <person name="Gilmore M."/>
            <person name="Abouelleil A."/>
            <person name="Cao P."/>
            <person name="Chapman S."/>
            <person name="Cusick C."/>
            <person name="Shea T."/>
            <person name="Young S."/>
            <person name="Neafsey D."/>
            <person name="Nusbaum C."/>
            <person name="Birren B."/>
        </authorList>
    </citation>
    <scope>NUCLEOTIDE SEQUENCE [LARGE SCALE GENOMIC DNA]</scope>
    <source>
        <strain evidence="8 9">8G7_MSG3316</strain>
    </source>
</reference>
<accession>A0A242A314</accession>
<dbReference type="OrthoDB" id="9815856at2"/>
<dbReference type="Pfam" id="PF00590">
    <property type="entry name" value="TP_methylase"/>
    <property type="match status" value="1"/>
</dbReference>
<dbReference type="RefSeq" id="WP_086273404.1">
    <property type="nucleotide sequence ID" value="NZ_NGKU01000001.1"/>
</dbReference>
<dbReference type="InterPro" id="IPR050161">
    <property type="entry name" value="Siro_Cobalamin_biosynth"/>
</dbReference>
<dbReference type="CDD" id="cd11642">
    <property type="entry name" value="SUMT"/>
    <property type="match status" value="1"/>
</dbReference>
<dbReference type="Gene3D" id="3.40.1010.10">
    <property type="entry name" value="Cobalt-precorrin-4 Transmethylase, Domain 1"/>
    <property type="match status" value="1"/>
</dbReference>
<dbReference type="InterPro" id="IPR035996">
    <property type="entry name" value="4pyrrol_Methylase_sf"/>
</dbReference>
<evidence type="ECO:0000256" key="2">
    <source>
        <dbReference type="ARBA" id="ARBA00022603"/>
    </source>
</evidence>
<name>A0A242A314_9ENTE</name>
<proteinExistence type="inferred from homology"/>
<sequence length="323" mass="35752">MISFVGAGPGDPGLLTMKAYQRLIQADVVIYDRLVQPLLLFHCSPTCQLIYVGKTPYQKTISQTKINQCIVASGQSHKKVVRLKGGDPLIFGRLTEELAAVKEHGFAYEIIPGITSASGAAAYSDFSLTERGVARSVTFLSGQTNEGTILPFQVKAQQQTLCLYMGMEQISRLSHKLLAQGLAQETPVAVIEWGTWGKQRRCTTTLQALPKAITDEQLANPALVIVGAAAKDSEDSWFDQLPNRGCKIVLVSTQQADTSIITKWIDTGADVWWLQLGPEKDLRFAAIDQRVLSDIDAWQAVYLEEDTKKLYEEFKQCHYPQKS</sequence>
<comment type="caution">
    <text evidence="8">The sequence shown here is derived from an EMBL/GenBank/DDBJ whole genome shotgun (WGS) entry which is preliminary data.</text>
</comment>
<dbReference type="PANTHER" id="PTHR45790">
    <property type="entry name" value="SIROHEME SYNTHASE-RELATED"/>
    <property type="match status" value="1"/>
</dbReference>
<evidence type="ECO:0000256" key="1">
    <source>
        <dbReference type="ARBA" id="ARBA00012162"/>
    </source>
</evidence>
<evidence type="ECO:0000256" key="5">
    <source>
        <dbReference type="ARBA" id="ARBA00023244"/>
    </source>
</evidence>
<keyword evidence="9" id="KW-1185">Reference proteome</keyword>
<evidence type="ECO:0000313" key="9">
    <source>
        <dbReference type="Proteomes" id="UP000195043"/>
    </source>
</evidence>
<dbReference type="EMBL" id="NGKU01000001">
    <property type="protein sequence ID" value="OTN75342.1"/>
    <property type="molecule type" value="Genomic_DNA"/>
</dbReference>